<evidence type="ECO:0000256" key="3">
    <source>
        <dbReference type="ARBA" id="ARBA00022692"/>
    </source>
</evidence>
<name>A0AA91T2E7_CLALS</name>
<keyword evidence="4 7" id="KW-0732">Signal</keyword>
<dbReference type="PANTHER" id="PTHR13148:SF0">
    <property type="entry name" value="POST-GPI ATTACHMENT TO PROTEINS FACTOR 3"/>
    <property type="match status" value="1"/>
</dbReference>
<dbReference type="EMBL" id="LYUB02000005">
    <property type="protein sequence ID" value="OVF09229.1"/>
    <property type="molecule type" value="Genomic_DNA"/>
</dbReference>
<dbReference type="GO" id="GO:0006506">
    <property type="term" value="P:GPI anchor biosynthetic process"/>
    <property type="evidence" value="ECO:0007669"/>
    <property type="project" value="UniProtKB-KW"/>
</dbReference>
<sequence>MLIGNTLIWFFVVQLFGFTVGSPGDNLDEFDDCLFQCRQIACYNNPYHILQEEYKDIWATQDLEYHRYEPSWHFDSSLPWYLKLLLWNCPSNCDYTCQRIITKERKENHDEVYQFHGKWPFLRVFGIQEFASMVFSLCNFIPHYLGYKKIKKTANENPQSKQILCRAFFNLKLMAVITQMAWIFSAIFHVRDFDITEKLDYYFAGLTVLSGFYNLGFRYFKFYLHSRRFYGILFTFLCIAAYAGHIYRLVTDWSYTYNMRANIFVGVLQNIFWGLSCYSLYTKYYEEEKEEKSLNLSHLNYVVPGRTILGKFYKKSPKLYSLYPLMMCFIVICGMALEIFDFPPFFFDLIDAHSLWHLVTIIPPVMGWYDWLIWDVNENVYKDMRAEIDKKEQ</sequence>
<comment type="caution">
    <text evidence="8">The sequence shown here is derived from an EMBL/GenBank/DDBJ whole genome shotgun (WGS) entry which is preliminary data.</text>
</comment>
<comment type="function">
    <text evidence="7">Involved in the lipid remodeling steps of GPI-anchor maturation.</text>
</comment>
<gene>
    <name evidence="8" type="ORF">A9F13_05g00099</name>
</gene>
<keyword evidence="2 7" id="KW-0337">GPI-anchor biosynthesis</keyword>
<feature type="transmembrane region" description="Helical" evidence="7">
    <location>
        <begin position="130"/>
        <end position="147"/>
    </location>
</feature>
<keyword evidence="6 7" id="KW-0472">Membrane</keyword>
<accession>A0AA91T2E7</accession>
<dbReference type="Pfam" id="PF04080">
    <property type="entry name" value="Per1"/>
    <property type="match status" value="1"/>
</dbReference>
<feature type="transmembrane region" description="Helical" evidence="7">
    <location>
        <begin position="229"/>
        <end position="247"/>
    </location>
</feature>
<evidence type="ECO:0000256" key="4">
    <source>
        <dbReference type="ARBA" id="ARBA00022729"/>
    </source>
</evidence>
<comment type="similarity">
    <text evidence="7">Belongs to the PGAP3 family.</text>
</comment>
<evidence type="ECO:0000256" key="2">
    <source>
        <dbReference type="ARBA" id="ARBA00022502"/>
    </source>
</evidence>
<keyword evidence="3 7" id="KW-0812">Transmembrane</keyword>
<evidence type="ECO:0000256" key="7">
    <source>
        <dbReference type="RuleBase" id="RU365066"/>
    </source>
</evidence>
<feature type="signal peptide" evidence="7">
    <location>
        <begin position="1"/>
        <end position="21"/>
    </location>
</feature>
<dbReference type="KEGG" id="clus:A9F13_05g00099"/>
<dbReference type="GO" id="GO:0005789">
    <property type="term" value="C:endoplasmic reticulum membrane"/>
    <property type="evidence" value="ECO:0007669"/>
    <property type="project" value="UniProtKB-SubCell"/>
</dbReference>
<evidence type="ECO:0000256" key="5">
    <source>
        <dbReference type="ARBA" id="ARBA00022989"/>
    </source>
</evidence>
<feature type="transmembrane region" description="Helical" evidence="7">
    <location>
        <begin position="259"/>
        <end position="281"/>
    </location>
</feature>
<organism evidence="8 9">
    <name type="scientific">Clavispora lusitaniae</name>
    <name type="common">Candida lusitaniae</name>
    <dbReference type="NCBI Taxonomy" id="36911"/>
    <lineage>
        <taxon>Eukaryota</taxon>
        <taxon>Fungi</taxon>
        <taxon>Dikarya</taxon>
        <taxon>Ascomycota</taxon>
        <taxon>Saccharomycotina</taxon>
        <taxon>Pichiomycetes</taxon>
        <taxon>Metschnikowiaceae</taxon>
        <taxon>Clavispora</taxon>
    </lineage>
</organism>
<dbReference type="InterPro" id="IPR007217">
    <property type="entry name" value="Per1-like"/>
</dbReference>
<feature type="chain" id="PRO_5041517803" description="Post-GPI attachment to proteins factor 3" evidence="7">
    <location>
        <begin position="22"/>
        <end position="393"/>
    </location>
</feature>
<feature type="transmembrane region" description="Helical" evidence="7">
    <location>
        <begin position="355"/>
        <end position="374"/>
    </location>
</feature>
<evidence type="ECO:0000256" key="6">
    <source>
        <dbReference type="ARBA" id="ARBA00023136"/>
    </source>
</evidence>
<reference evidence="8 9" key="1">
    <citation type="submission" date="2017-04" db="EMBL/GenBank/DDBJ databases">
        <title>Draft genome of the yeast Clavispora lusitaniae type strain CBS 6936.</title>
        <authorList>
            <person name="Durrens P."/>
            <person name="Klopp C."/>
            <person name="Biteau N."/>
            <person name="Fitton-Ouhabi V."/>
            <person name="Dementhon K."/>
            <person name="Accoceberry I."/>
            <person name="Sherman D.J."/>
            <person name="Noel T."/>
        </authorList>
    </citation>
    <scope>NUCLEOTIDE SEQUENCE [LARGE SCALE GENOMIC DNA]</scope>
    <source>
        <strain evidence="8 9">CBS 6936</strain>
    </source>
</reference>
<dbReference type="GO" id="GO:0016788">
    <property type="term" value="F:hydrolase activity, acting on ester bonds"/>
    <property type="evidence" value="ECO:0007669"/>
    <property type="project" value="TreeGrafter"/>
</dbReference>
<keyword evidence="5 7" id="KW-1133">Transmembrane helix</keyword>
<evidence type="ECO:0000313" key="8">
    <source>
        <dbReference type="EMBL" id="OVF09229.1"/>
    </source>
</evidence>
<dbReference type="PANTHER" id="PTHR13148">
    <property type="entry name" value="PER1-RELATED"/>
    <property type="match status" value="1"/>
</dbReference>
<dbReference type="Proteomes" id="UP000195602">
    <property type="component" value="Unassembled WGS sequence"/>
</dbReference>
<evidence type="ECO:0000256" key="1">
    <source>
        <dbReference type="ARBA" id="ARBA00004127"/>
    </source>
</evidence>
<feature type="transmembrane region" description="Helical" evidence="7">
    <location>
        <begin position="168"/>
        <end position="189"/>
    </location>
</feature>
<feature type="transmembrane region" description="Helical" evidence="7">
    <location>
        <begin position="201"/>
        <end position="217"/>
    </location>
</feature>
<proteinExistence type="inferred from homology"/>
<comment type="subcellular location">
    <subcellularLocation>
        <location evidence="1">Endomembrane system</location>
        <topology evidence="1">Multi-pass membrane protein</topology>
    </subcellularLocation>
    <subcellularLocation>
        <location evidence="7">Endoplasmic reticulum membrane</location>
        <topology evidence="7">Multi-pass membrane protein</topology>
    </subcellularLocation>
</comment>
<evidence type="ECO:0000313" key="9">
    <source>
        <dbReference type="Proteomes" id="UP000195602"/>
    </source>
</evidence>
<keyword evidence="7" id="KW-0256">Endoplasmic reticulum</keyword>
<protein>
    <recommendedName>
        <fullName evidence="7">Post-GPI attachment to proteins factor 3</fullName>
    </recommendedName>
</protein>
<dbReference type="AlphaFoldDB" id="A0AA91T2E7"/>
<feature type="transmembrane region" description="Helical" evidence="7">
    <location>
        <begin position="320"/>
        <end position="340"/>
    </location>
</feature>